<keyword evidence="3" id="KW-1185">Reference proteome</keyword>
<sequence>MLGVLGTLDPSPNNSTIDQMGGSTISISTLSYSTPVLTGPSHLDQIDLSNKDYYPTIAISELLSILQDYSLLHHHHCVQHAVYQKLINKARYTLDTELSTLLGESYSHAYKSVPMLRSCANFGLLIYFNFFTFKAWL</sequence>
<dbReference type="EMBL" id="AVOT02015314">
    <property type="protein sequence ID" value="MBW0499532.1"/>
    <property type="molecule type" value="Genomic_DNA"/>
</dbReference>
<feature type="domain" description="Serine/threonine-protein kinase mTOR" evidence="1">
    <location>
        <begin position="1"/>
        <end position="84"/>
    </location>
</feature>
<reference evidence="2" key="1">
    <citation type="submission" date="2021-03" db="EMBL/GenBank/DDBJ databases">
        <title>Draft genome sequence of rust myrtle Austropuccinia psidii MF-1, a brazilian biotype.</title>
        <authorList>
            <person name="Quecine M.C."/>
            <person name="Pachon D.M.R."/>
            <person name="Bonatelli M.L."/>
            <person name="Correr F.H."/>
            <person name="Franceschini L.M."/>
            <person name="Leite T.F."/>
            <person name="Margarido G.R.A."/>
            <person name="Almeida C.A."/>
            <person name="Ferrarezi J.A."/>
            <person name="Labate C.A."/>
        </authorList>
    </citation>
    <scope>NUCLEOTIDE SEQUENCE</scope>
    <source>
        <strain evidence="2">MF-1</strain>
    </source>
</reference>
<evidence type="ECO:0000313" key="2">
    <source>
        <dbReference type="EMBL" id="MBW0499532.1"/>
    </source>
</evidence>
<dbReference type="Pfam" id="PF11865">
    <property type="entry name" value="mTOR_dom"/>
    <property type="match status" value="1"/>
</dbReference>
<proteinExistence type="predicted"/>
<evidence type="ECO:0000313" key="3">
    <source>
        <dbReference type="Proteomes" id="UP000765509"/>
    </source>
</evidence>
<evidence type="ECO:0000259" key="1">
    <source>
        <dbReference type="Pfam" id="PF11865"/>
    </source>
</evidence>
<accession>A0A9Q3DGE3</accession>
<dbReference type="AlphaFoldDB" id="A0A9Q3DGE3"/>
<organism evidence="2 3">
    <name type="scientific">Austropuccinia psidii MF-1</name>
    <dbReference type="NCBI Taxonomy" id="1389203"/>
    <lineage>
        <taxon>Eukaryota</taxon>
        <taxon>Fungi</taxon>
        <taxon>Dikarya</taxon>
        <taxon>Basidiomycota</taxon>
        <taxon>Pucciniomycotina</taxon>
        <taxon>Pucciniomycetes</taxon>
        <taxon>Pucciniales</taxon>
        <taxon>Sphaerophragmiaceae</taxon>
        <taxon>Austropuccinia</taxon>
    </lineage>
</organism>
<gene>
    <name evidence="2" type="ORF">O181_039247</name>
</gene>
<name>A0A9Q3DGE3_9BASI</name>
<protein>
    <recommendedName>
        <fullName evidence="1">Serine/threonine-protein kinase mTOR domain-containing protein</fullName>
    </recommendedName>
</protein>
<comment type="caution">
    <text evidence="2">The sequence shown here is derived from an EMBL/GenBank/DDBJ whole genome shotgun (WGS) entry which is preliminary data.</text>
</comment>
<dbReference type="InterPro" id="IPR024585">
    <property type="entry name" value="mTOR_dom"/>
</dbReference>
<dbReference type="Proteomes" id="UP000765509">
    <property type="component" value="Unassembled WGS sequence"/>
</dbReference>